<dbReference type="EMBL" id="BMWS01000008">
    <property type="protein sequence ID" value="GGX15290.1"/>
    <property type="molecule type" value="Genomic_DNA"/>
</dbReference>
<dbReference type="Pfam" id="PF02566">
    <property type="entry name" value="OsmC"/>
    <property type="match status" value="1"/>
</dbReference>
<dbReference type="SUPFAM" id="SSF82784">
    <property type="entry name" value="OsmC-like"/>
    <property type="match status" value="1"/>
</dbReference>
<gene>
    <name evidence="1" type="ORF">GCM10007384_16210</name>
</gene>
<dbReference type="AlphaFoldDB" id="A0A918N2X8"/>
<reference evidence="1 2" key="1">
    <citation type="journal article" date="2014" name="Int. J. Syst. Evol. Microbiol.">
        <title>Complete genome sequence of Corynebacterium casei LMG S-19264T (=DSM 44701T), isolated from a smear-ripened cheese.</title>
        <authorList>
            <consortium name="US DOE Joint Genome Institute (JGI-PGF)"/>
            <person name="Walter F."/>
            <person name="Albersmeier A."/>
            <person name="Kalinowski J."/>
            <person name="Ruckert C."/>
        </authorList>
    </citation>
    <scope>NUCLEOTIDE SEQUENCE [LARGE SCALE GENOMIC DNA]</scope>
    <source>
        <strain evidence="1 2">KCTC 12285</strain>
    </source>
</reference>
<sequence>MINGINLEALGAYKNTVEQDSKNGMYSGGIKATWLGGTKVGVETKALQLGDEKIPHDFSFTIDEPNQLLGEHSAPTPQCYLLGGLSGCMMVTFVAMASTKGIELEGVSLEIKSTLDLQGFLGINETSPVGYDTVEYCFTVEGNGTEEQFKEIADLVIQFSPNYATVANKVKMVSSLVVNSTVKN</sequence>
<dbReference type="PANTHER" id="PTHR35368:SF1">
    <property type="entry name" value="HYDROPEROXIDE REDUCTASE"/>
    <property type="match status" value="1"/>
</dbReference>
<organism evidence="1 2">
    <name type="scientific">Aquimarina muelleri</name>
    <dbReference type="NCBI Taxonomy" id="279356"/>
    <lineage>
        <taxon>Bacteria</taxon>
        <taxon>Pseudomonadati</taxon>
        <taxon>Bacteroidota</taxon>
        <taxon>Flavobacteriia</taxon>
        <taxon>Flavobacteriales</taxon>
        <taxon>Flavobacteriaceae</taxon>
        <taxon>Aquimarina</taxon>
    </lineage>
</organism>
<dbReference type="InterPro" id="IPR036102">
    <property type="entry name" value="OsmC/Ohrsf"/>
</dbReference>
<dbReference type="PANTHER" id="PTHR35368">
    <property type="entry name" value="HYDROPEROXIDE REDUCTASE"/>
    <property type="match status" value="1"/>
</dbReference>
<evidence type="ECO:0000313" key="2">
    <source>
        <dbReference type="Proteomes" id="UP000601108"/>
    </source>
</evidence>
<proteinExistence type="predicted"/>
<keyword evidence="2" id="KW-1185">Reference proteome</keyword>
<protein>
    <submittedName>
        <fullName evidence="1">Osmotically inducible protein C</fullName>
    </submittedName>
</protein>
<evidence type="ECO:0000313" key="1">
    <source>
        <dbReference type="EMBL" id="GGX15290.1"/>
    </source>
</evidence>
<dbReference type="InterPro" id="IPR003718">
    <property type="entry name" value="OsmC/Ohr_fam"/>
</dbReference>
<comment type="caution">
    <text evidence="1">The sequence shown here is derived from an EMBL/GenBank/DDBJ whole genome shotgun (WGS) entry which is preliminary data.</text>
</comment>
<dbReference type="RefSeq" id="WP_035087456.1">
    <property type="nucleotide sequence ID" value="NZ_BMWS01000008.1"/>
</dbReference>
<dbReference type="InterPro" id="IPR052924">
    <property type="entry name" value="OsmC/Ohr_hydroprdx_reductase"/>
</dbReference>
<dbReference type="InterPro" id="IPR015946">
    <property type="entry name" value="KH_dom-like_a/b"/>
</dbReference>
<dbReference type="Proteomes" id="UP000601108">
    <property type="component" value="Unassembled WGS sequence"/>
</dbReference>
<accession>A0A918N2X8</accession>
<dbReference type="Gene3D" id="3.30.300.20">
    <property type="match status" value="1"/>
</dbReference>
<name>A0A918N2X8_9FLAO</name>